<dbReference type="eggNOG" id="COG1082">
    <property type="taxonomic scope" value="Bacteria"/>
</dbReference>
<dbReference type="SUPFAM" id="SSF51658">
    <property type="entry name" value="Xylose isomerase-like"/>
    <property type="match status" value="1"/>
</dbReference>
<protein>
    <submittedName>
        <fullName evidence="2">Xylose isomerase domain protein TIM barrel</fullName>
    </submittedName>
</protein>
<dbReference type="Pfam" id="PF01261">
    <property type="entry name" value="AP_endonuc_2"/>
    <property type="match status" value="1"/>
</dbReference>
<keyword evidence="2" id="KW-0413">Isomerase</keyword>
<accession>A0A068NKU6</accession>
<feature type="domain" description="Xylose isomerase-like TIM barrel" evidence="1">
    <location>
        <begin position="21"/>
        <end position="253"/>
    </location>
</feature>
<keyword evidence="3" id="KW-1185">Reference proteome</keyword>
<dbReference type="InterPro" id="IPR036237">
    <property type="entry name" value="Xyl_isomerase-like_sf"/>
</dbReference>
<reference evidence="2 3" key="1">
    <citation type="journal article" date="2014" name="PLoS ONE">
        <title>The first complete genome sequence of the class fimbriimonadia in the phylum armatimonadetes.</title>
        <authorList>
            <person name="Hu Z.Y."/>
            <person name="Wang Y.Z."/>
            <person name="Im W.T."/>
            <person name="Wang S.Y."/>
            <person name="Zhao G.P."/>
            <person name="Zheng H.J."/>
            <person name="Quan Z.X."/>
        </authorList>
    </citation>
    <scope>NUCLEOTIDE SEQUENCE [LARGE SCALE GENOMIC DNA]</scope>
    <source>
        <strain evidence="2">Gsoil 348</strain>
    </source>
</reference>
<dbReference type="InterPro" id="IPR050312">
    <property type="entry name" value="IolE/XylAMocC-like"/>
</dbReference>
<proteinExistence type="predicted"/>
<dbReference type="PANTHER" id="PTHR12110">
    <property type="entry name" value="HYDROXYPYRUVATE ISOMERASE"/>
    <property type="match status" value="1"/>
</dbReference>
<evidence type="ECO:0000259" key="1">
    <source>
        <dbReference type="Pfam" id="PF01261"/>
    </source>
</evidence>
<gene>
    <name evidence="2" type="ORF">OP10G_0669</name>
</gene>
<dbReference type="STRING" id="661478.OP10G_0669"/>
<evidence type="ECO:0000313" key="2">
    <source>
        <dbReference type="EMBL" id="AIE84037.1"/>
    </source>
</evidence>
<dbReference type="OrthoDB" id="9801960at2"/>
<dbReference type="InterPro" id="IPR013022">
    <property type="entry name" value="Xyl_isomerase-like_TIM-brl"/>
</dbReference>
<sequence>MKIGTMNHPQRDVAREIYLHAELGMEFIDMTLEPPAAASWLVDVKEICRALHETGFEVVGHTSYYLPMDSPFEEVRQGAVTELKRCLRIFGELGTKWMNLHPGRYTPMHPRSFYIQRNLQTFRELAPLAQECGVGLMIENLPGDYNNADQLGDLLDPMPELGLHLDIGHANLMIHPNSTEQILERYGDRLRHVHIHDNKGGDADLHLPLGAGNLDLEKHVRSLKRCGYDGPVTLEVFTEDRTYLVHSAKVLREVWDRV</sequence>
<evidence type="ECO:0000313" key="3">
    <source>
        <dbReference type="Proteomes" id="UP000027982"/>
    </source>
</evidence>
<name>A0A068NKU6_FIMGI</name>
<dbReference type="EMBL" id="CP007139">
    <property type="protein sequence ID" value="AIE84037.1"/>
    <property type="molecule type" value="Genomic_DNA"/>
</dbReference>
<dbReference type="PANTHER" id="PTHR12110:SF21">
    <property type="entry name" value="XYLOSE ISOMERASE-LIKE TIM BARREL DOMAIN-CONTAINING PROTEIN"/>
    <property type="match status" value="1"/>
</dbReference>
<dbReference type="HOGENOM" id="CLU_050006_7_4_0"/>
<dbReference type="GO" id="GO:0016853">
    <property type="term" value="F:isomerase activity"/>
    <property type="evidence" value="ECO:0007669"/>
    <property type="project" value="UniProtKB-KW"/>
</dbReference>
<dbReference type="Proteomes" id="UP000027982">
    <property type="component" value="Chromosome"/>
</dbReference>
<dbReference type="KEGG" id="fgi:OP10G_0669"/>
<dbReference type="Gene3D" id="3.20.20.150">
    <property type="entry name" value="Divalent-metal-dependent TIM barrel enzymes"/>
    <property type="match status" value="1"/>
</dbReference>
<organism evidence="2 3">
    <name type="scientific">Fimbriimonas ginsengisoli Gsoil 348</name>
    <dbReference type="NCBI Taxonomy" id="661478"/>
    <lineage>
        <taxon>Bacteria</taxon>
        <taxon>Bacillati</taxon>
        <taxon>Armatimonadota</taxon>
        <taxon>Fimbriimonadia</taxon>
        <taxon>Fimbriimonadales</taxon>
        <taxon>Fimbriimonadaceae</taxon>
        <taxon>Fimbriimonas</taxon>
    </lineage>
</organism>
<dbReference type="AlphaFoldDB" id="A0A068NKU6"/>